<name>A0A3D9V9I6_THECX</name>
<evidence type="ECO:0000256" key="5">
    <source>
        <dbReference type="ARBA" id="ARBA00022676"/>
    </source>
</evidence>
<proteinExistence type="inferred from homology"/>
<dbReference type="CDD" id="cd06577">
    <property type="entry name" value="PASTA_pknB"/>
    <property type="match status" value="1"/>
</dbReference>
<gene>
    <name evidence="17" type="ORF">DFJ64_2254</name>
</gene>
<keyword evidence="11" id="KW-0961">Cell wall biogenesis/degradation</keyword>
<dbReference type="SUPFAM" id="SSF53955">
    <property type="entry name" value="Lysozyme-like"/>
    <property type="match status" value="1"/>
</dbReference>
<evidence type="ECO:0000256" key="1">
    <source>
        <dbReference type="ARBA" id="ARBA00007090"/>
    </source>
</evidence>
<dbReference type="OrthoDB" id="9766909at2"/>
<feature type="domain" description="PASTA" evidence="16">
    <location>
        <begin position="698"/>
        <end position="763"/>
    </location>
</feature>
<dbReference type="InterPro" id="IPR050396">
    <property type="entry name" value="Glycosyltr_51/Transpeptidase"/>
</dbReference>
<dbReference type="Proteomes" id="UP000256485">
    <property type="component" value="Unassembled WGS sequence"/>
</dbReference>
<keyword evidence="10" id="KW-0511">Multifunctional enzyme</keyword>
<comment type="similarity">
    <text evidence="1">In the C-terminal section; belongs to the transpeptidase family.</text>
</comment>
<dbReference type="InterPro" id="IPR005543">
    <property type="entry name" value="PASTA_dom"/>
</dbReference>
<dbReference type="InterPro" id="IPR023346">
    <property type="entry name" value="Lysozyme-like_dom_sf"/>
</dbReference>
<dbReference type="GO" id="GO:0030288">
    <property type="term" value="C:outer membrane-bounded periplasmic space"/>
    <property type="evidence" value="ECO:0007669"/>
    <property type="project" value="TreeGrafter"/>
</dbReference>
<dbReference type="Pfam" id="PF00912">
    <property type="entry name" value="Transgly"/>
    <property type="match status" value="1"/>
</dbReference>
<dbReference type="GO" id="GO:0009002">
    <property type="term" value="F:serine-type D-Ala-D-Ala carboxypeptidase activity"/>
    <property type="evidence" value="ECO:0007669"/>
    <property type="project" value="UniProtKB-EC"/>
</dbReference>
<evidence type="ECO:0000313" key="17">
    <source>
        <dbReference type="EMBL" id="REF36820.1"/>
    </source>
</evidence>
<dbReference type="InterPro" id="IPR036950">
    <property type="entry name" value="PBP_transglycosylase"/>
</dbReference>
<dbReference type="PROSITE" id="PS51178">
    <property type="entry name" value="PASTA"/>
    <property type="match status" value="1"/>
</dbReference>
<dbReference type="AlphaFoldDB" id="A0A3D9V9I6"/>
<feature type="compositionally biased region" description="Pro residues" evidence="14">
    <location>
        <begin position="765"/>
        <end position="810"/>
    </location>
</feature>
<dbReference type="GO" id="GO:0008360">
    <property type="term" value="P:regulation of cell shape"/>
    <property type="evidence" value="ECO:0007669"/>
    <property type="project" value="UniProtKB-KW"/>
</dbReference>
<keyword evidence="6" id="KW-0808">Transferase</keyword>
<keyword evidence="15" id="KW-0812">Transmembrane</keyword>
<keyword evidence="7" id="KW-0378">Hydrolase</keyword>
<evidence type="ECO:0000256" key="2">
    <source>
        <dbReference type="ARBA" id="ARBA00007739"/>
    </source>
</evidence>
<accession>A0A3D9V9I6</accession>
<dbReference type="FunFam" id="1.10.3810.10:FF:000001">
    <property type="entry name" value="Penicillin-binding protein 1A"/>
    <property type="match status" value="1"/>
</dbReference>
<evidence type="ECO:0000256" key="9">
    <source>
        <dbReference type="ARBA" id="ARBA00022984"/>
    </source>
</evidence>
<dbReference type="GO" id="GO:0008955">
    <property type="term" value="F:peptidoglycan glycosyltransferase activity"/>
    <property type="evidence" value="ECO:0007669"/>
    <property type="project" value="UniProtKB-EC"/>
</dbReference>
<evidence type="ECO:0000256" key="14">
    <source>
        <dbReference type="SAM" id="MobiDB-lite"/>
    </source>
</evidence>
<dbReference type="SUPFAM" id="SSF54184">
    <property type="entry name" value="Penicillin-binding protein 2x (pbp-2x), c-terminal domain"/>
    <property type="match status" value="1"/>
</dbReference>
<keyword evidence="15" id="KW-1133">Transmembrane helix</keyword>
<keyword evidence="18" id="KW-1185">Reference proteome</keyword>
<evidence type="ECO:0000256" key="3">
    <source>
        <dbReference type="ARBA" id="ARBA00022645"/>
    </source>
</evidence>
<comment type="catalytic activity">
    <reaction evidence="13">
        <text>[GlcNAc-(1-&gt;4)-Mur2Ac(oyl-L-Ala-gamma-D-Glu-L-Lys-D-Ala-D-Ala)](n)-di-trans,octa-cis-undecaprenyl diphosphate + beta-D-GlcNAc-(1-&gt;4)-Mur2Ac(oyl-L-Ala-gamma-D-Glu-L-Lys-D-Ala-D-Ala)-di-trans,octa-cis-undecaprenyl diphosphate = [GlcNAc-(1-&gt;4)-Mur2Ac(oyl-L-Ala-gamma-D-Glu-L-Lys-D-Ala-D-Ala)](n+1)-di-trans,octa-cis-undecaprenyl diphosphate + di-trans,octa-cis-undecaprenyl diphosphate + H(+)</text>
        <dbReference type="Rhea" id="RHEA:23708"/>
        <dbReference type="Rhea" id="RHEA-COMP:9602"/>
        <dbReference type="Rhea" id="RHEA-COMP:9603"/>
        <dbReference type="ChEBI" id="CHEBI:15378"/>
        <dbReference type="ChEBI" id="CHEBI:58405"/>
        <dbReference type="ChEBI" id="CHEBI:60033"/>
        <dbReference type="ChEBI" id="CHEBI:78435"/>
        <dbReference type="EC" id="2.4.99.28"/>
    </reaction>
</comment>
<dbReference type="PANTHER" id="PTHR32282">
    <property type="entry name" value="BINDING PROTEIN TRANSPEPTIDASE, PUTATIVE-RELATED"/>
    <property type="match status" value="1"/>
</dbReference>
<evidence type="ECO:0000256" key="11">
    <source>
        <dbReference type="ARBA" id="ARBA00023316"/>
    </source>
</evidence>
<comment type="similarity">
    <text evidence="2">In the N-terminal section; belongs to the glycosyltransferase 51 family.</text>
</comment>
<dbReference type="InterPro" id="IPR001264">
    <property type="entry name" value="Glyco_trans_51"/>
</dbReference>
<evidence type="ECO:0000256" key="7">
    <source>
        <dbReference type="ARBA" id="ARBA00022801"/>
    </source>
</evidence>
<dbReference type="Gene3D" id="3.30.10.20">
    <property type="match status" value="1"/>
</dbReference>
<evidence type="ECO:0000313" key="18">
    <source>
        <dbReference type="Proteomes" id="UP000256485"/>
    </source>
</evidence>
<reference evidence="17 18" key="1">
    <citation type="submission" date="2018-08" db="EMBL/GenBank/DDBJ databases">
        <title>Sequencing the genomes of 1000 actinobacteria strains.</title>
        <authorList>
            <person name="Klenk H.-P."/>
        </authorList>
    </citation>
    <scope>NUCLEOTIDE SEQUENCE [LARGE SCALE GENOMIC DNA]</scope>
    <source>
        <strain evidence="17 18">DSM 22891</strain>
    </source>
</reference>
<dbReference type="Gene3D" id="1.10.3810.10">
    <property type="entry name" value="Biosynthetic peptidoglycan transglycosylase-like"/>
    <property type="match status" value="1"/>
</dbReference>
<dbReference type="Pfam" id="PF00905">
    <property type="entry name" value="Transpeptidase"/>
    <property type="match status" value="1"/>
</dbReference>
<feature type="region of interest" description="Disordered" evidence="14">
    <location>
        <begin position="431"/>
        <end position="452"/>
    </location>
</feature>
<dbReference type="PANTHER" id="PTHR32282:SF33">
    <property type="entry name" value="PEPTIDOGLYCAN GLYCOSYLTRANSFERASE"/>
    <property type="match status" value="1"/>
</dbReference>
<dbReference type="RefSeq" id="WP_115850390.1">
    <property type="nucleotide sequence ID" value="NZ_QTUC01000001.1"/>
</dbReference>
<evidence type="ECO:0000256" key="12">
    <source>
        <dbReference type="ARBA" id="ARBA00034000"/>
    </source>
</evidence>
<keyword evidence="5" id="KW-0328">Glycosyltransferase</keyword>
<keyword evidence="8" id="KW-0133">Cell shape</keyword>
<dbReference type="Pfam" id="PF03793">
    <property type="entry name" value="PASTA"/>
    <property type="match status" value="1"/>
</dbReference>
<dbReference type="GO" id="GO:0071555">
    <property type="term" value="P:cell wall organization"/>
    <property type="evidence" value="ECO:0007669"/>
    <property type="project" value="UniProtKB-KW"/>
</dbReference>
<dbReference type="GO" id="GO:0008658">
    <property type="term" value="F:penicillin binding"/>
    <property type="evidence" value="ECO:0007669"/>
    <property type="project" value="InterPro"/>
</dbReference>
<evidence type="ECO:0000256" key="13">
    <source>
        <dbReference type="ARBA" id="ARBA00049902"/>
    </source>
</evidence>
<evidence type="ECO:0000256" key="6">
    <source>
        <dbReference type="ARBA" id="ARBA00022679"/>
    </source>
</evidence>
<keyword evidence="3 17" id="KW-0121">Carboxypeptidase</keyword>
<feature type="region of interest" description="Disordered" evidence="14">
    <location>
        <begin position="738"/>
        <end position="827"/>
    </location>
</feature>
<dbReference type="InterPro" id="IPR001460">
    <property type="entry name" value="PCN-bd_Tpept"/>
</dbReference>
<keyword evidence="15" id="KW-0472">Membrane</keyword>
<comment type="catalytic activity">
    <reaction evidence="12">
        <text>Preferential cleavage: (Ac)2-L-Lys-D-Ala-|-D-Ala. Also transpeptidation of peptidyl-alanyl moieties that are N-acyl substituents of D-alanine.</text>
        <dbReference type="EC" id="3.4.16.4"/>
    </reaction>
</comment>
<keyword evidence="4" id="KW-0645">Protease</keyword>
<evidence type="ECO:0000256" key="4">
    <source>
        <dbReference type="ARBA" id="ARBA00022670"/>
    </source>
</evidence>
<protein>
    <submittedName>
        <fullName evidence="17">Membrane peptidoglycan carboxypeptidase</fullName>
    </submittedName>
</protein>
<comment type="caution">
    <text evidence="17">The sequence shown here is derived from an EMBL/GenBank/DDBJ whole genome shotgun (WGS) entry which is preliminary data.</text>
</comment>
<dbReference type="SMART" id="SM00740">
    <property type="entry name" value="PASTA"/>
    <property type="match status" value="1"/>
</dbReference>
<evidence type="ECO:0000259" key="16">
    <source>
        <dbReference type="PROSITE" id="PS51178"/>
    </source>
</evidence>
<dbReference type="GO" id="GO:0009252">
    <property type="term" value="P:peptidoglycan biosynthetic process"/>
    <property type="evidence" value="ECO:0007669"/>
    <property type="project" value="UniProtKB-KW"/>
</dbReference>
<dbReference type="Gene3D" id="3.40.710.10">
    <property type="entry name" value="DD-peptidase/beta-lactamase superfamily"/>
    <property type="match status" value="1"/>
</dbReference>
<dbReference type="SUPFAM" id="SSF56601">
    <property type="entry name" value="beta-lactamase/transpeptidase-like"/>
    <property type="match status" value="1"/>
</dbReference>
<feature type="transmembrane region" description="Helical" evidence="15">
    <location>
        <begin position="21"/>
        <end position="47"/>
    </location>
</feature>
<keyword evidence="9" id="KW-0573">Peptidoglycan synthesis</keyword>
<evidence type="ECO:0000256" key="10">
    <source>
        <dbReference type="ARBA" id="ARBA00023268"/>
    </source>
</evidence>
<sequence length="827" mass="88815">MSPIRVMSQGRRERGFVTHMVMFVVVSVLTGALVAGLIIPFAGLFGLTTQKATDAFQNMPSELEEPPLPERSRMLAADGSVIATFYDQNRVEVSLDQVAPVMQRAILAIEDGRFYQHGPMDLQGTLRAFIRNQQAGGVSQGGSTITQQYVKLVQFENAETPEEQAKVIEDSYGRKLQELRYAVELEKTLTKDEILERYLNIVYFGDGAYGIESAARHYFSTSASKLTLTQAAMLAGLVRDPNGLDVKENPEAVLARRNFVLSRMVAEGMISEKTGREAAKQPLGLKMSRTPRGCYYSPYPFFCDYAEQVLLNDPALGKTREERRRALYRGGLTIYTTLDPQAQKAADKAVRETVHPTDSVIGAVSMVEPGTGRVKAMAQSRGYGEGKGRTYINLNVPQKYNGTVGYQPGSTFKTFVLAAAIKQGIPLSTSLPSPRSATIAEPTRNCPNGKPGYHRDVWRVSNSTSAGATSTLITGTTHSVNTFYAYLQQRTGICEPAKIATALGATRADGKPLQQVKPFTLGVNEIAPLSMAEAYATFAARGKHCTATPIIKVVDRHGNEIPVKSSDCKQVLPKEVADGVNYVLRQVVDGSDPGRTGARMSMKDEGRQVAGKTGTSNDRIAVWFMGYTTNLAAAAVVADADPPLQTLIGRRIGGRVVGGDQVWGGTLAGPMWLAAMRGALEGRESPDFVEPDPDLIRGVPVTVPSVIGMGESRAKQVLREAGFAMSVGGWVDSAQPRGTVARQSPAGGTQAGSGSTVVVYLSDGTPPPPPPEETPAPKIPKPTLPPGPFPPRPPGPQPPDFPTPRIPQPPDSIVGDSGPPESLRKPG</sequence>
<evidence type="ECO:0000256" key="8">
    <source>
        <dbReference type="ARBA" id="ARBA00022960"/>
    </source>
</evidence>
<dbReference type="GO" id="GO:0006508">
    <property type="term" value="P:proteolysis"/>
    <property type="evidence" value="ECO:0007669"/>
    <property type="project" value="UniProtKB-KW"/>
</dbReference>
<evidence type="ECO:0000256" key="15">
    <source>
        <dbReference type="SAM" id="Phobius"/>
    </source>
</evidence>
<dbReference type="InterPro" id="IPR012338">
    <property type="entry name" value="Beta-lactam/transpept-like"/>
</dbReference>
<dbReference type="EMBL" id="QTUC01000001">
    <property type="protein sequence ID" value="REF36820.1"/>
    <property type="molecule type" value="Genomic_DNA"/>
</dbReference>
<organism evidence="17 18">
    <name type="scientific">Thermasporomyces composti</name>
    <dbReference type="NCBI Taxonomy" id="696763"/>
    <lineage>
        <taxon>Bacteria</taxon>
        <taxon>Bacillati</taxon>
        <taxon>Actinomycetota</taxon>
        <taxon>Actinomycetes</taxon>
        <taxon>Propionibacteriales</taxon>
        <taxon>Nocardioidaceae</taxon>
        <taxon>Thermasporomyces</taxon>
    </lineage>
</organism>